<dbReference type="Gene3D" id="1.10.3720.10">
    <property type="entry name" value="MetI-like"/>
    <property type="match status" value="1"/>
</dbReference>
<accession>A0A382K0G1</accession>
<gene>
    <name evidence="9" type="ORF">METZ01_LOCUS269015</name>
</gene>
<dbReference type="PANTHER" id="PTHR30614:SF37">
    <property type="entry name" value="AMINO-ACID ABC TRANSPORTER PERMEASE PROTEIN YHDX-RELATED"/>
    <property type="match status" value="1"/>
</dbReference>
<keyword evidence="4" id="KW-0029">Amino-acid transport</keyword>
<dbReference type="InterPro" id="IPR000515">
    <property type="entry name" value="MetI-like"/>
</dbReference>
<evidence type="ECO:0000256" key="3">
    <source>
        <dbReference type="ARBA" id="ARBA00022692"/>
    </source>
</evidence>
<feature type="non-terminal residue" evidence="9">
    <location>
        <position position="1"/>
    </location>
</feature>
<keyword evidence="5 7" id="KW-1133">Transmembrane helix</keyword>
<dbReference type="GO" id="GO:0005886">
    <property type="term" value="C:plasma membrane"/>
    <property type="evidence" value="ECO:0007669"/>
    <property type="project" value="TreeGrafter"/>
</dbReference>
<keyword evidence="6 7" id="KW-0472">Membrane</keyword>
<dbReference type="PANTHER" id="PTHR30614">
    <property type="entry name" value="MEMBRANE COMPONENT OF AMINO ACID ABC TRANSPORTER"/>
    <property type="match status" value="1"/>
</dbReference>
<evidence type="ECO:0000256" key="2">
    <source>
        <dbReference type="ARBA" id="ARBA00010072"/>
    </source>
</evidence>
<dbReference type="PROSITE" id="PS50928">
    <property type="entry name" value="ABC_TM1"/>
    <property type="match status" value="1"/>
</dbReference>
<keyword evidence="4" id="KW-0813">Transport</keyword>
<dbReference type="InterPro" id="IPR035906">
    <property type="entry name" value="MetI-like_sf"/>
</dbReference>
<feature type="transmembrane region" description="Helical" evidence="7">
    <location>
        <begin position="103"/>
        <end position="128"/>
    </location>
</feature>
<evidence type="ECO:0000256" key="5">
    <source>
        <dbReference type="ARBA" id="ARBA00022989"/>
    </source>
</evidence>
<keyword evidence="3 7" id="KW-0812">Transmembrane</keyword>
<dbReference type="InterPro" id="IPR043429">
    <property type="entry name" value="ArtM/GltK/GlnP/TcyL/YhdX-like"/>
</dbReference>
<reference evidence="9" key="1">
    <citation type="submission" date="2018-05" db="EMBL/GenBank/DDBJ databases">
        <authorList>
            <person name="Lanie J.A."/>
            <person name="Ng W.-L."/>
            <person name="Kazmierczak K.M."/>
            <person name="Andrzejewski T.M."/>
            <person name="Davidsen T.M."/>
            <person name="Wayne K.J."/>
            <person name="Tettelin H."/>
            <person name="Glass J.I."/>
            <person name="Rusch D."/>
            <person name="Podicherti R."/>
            <person name="Tsui H.-C.T."/>
            <person name="Winkler M.E."/>
        </authorList>
    </citation>
    <scope>NUCLEOTIDE SEQUENCE</scope>
</reference>
<dbReference type="GO" id="GO:0055085">
    <property type="term" value="P:transmembrane transport"/>
    <property type="evidence" value="ECO:0007669"/>
    <property type="project" value="InterPro"/>
</dbReference>
<evidence type="ECO:0000256" key="7">
    <source>
        <dbReference type="SAM" id="Phobius"/>
    </source>
</evidence>
<name>A0A382K0G1_9ZZZZ</name>
<dbReference type="CDD" id="cd06261">
    <property type="entry name" value="TM_PBP2"/>
    <property type="match status" value="1"/>
</dbReference>
<proteinExistence type="inferred from homology"/>
<evidence type="ECO:0000259" key="8">
    <source>
        <dbReference type="PROSITE" id="PS50928"/>
    </source>
</evidence>
<evidence type="ECO:0000256" key="4">
    <source>
        <dbReference type="ARBA" id="ARBA00022970"/>
    </source>
</evidence>
<dbReference type="GO" id="GO:0006865">
    <property type="term" value="P:amino acid transport"/>
    <property type="evidence" value="ECO:0007669"/>
    <property type="project" value="UniProtKB-KW"/>
</dbReference>
<organism evidence="9">
    <name type="scientific">marine metagenome</name>
    <dbReference type="NCBI Taxonomy" id="408172"/>
    <lineage>
        <taxon>unclassified sequences</taxon>
        <taxon>metagenomes</taxon>
        <taxon>ecological metagenomes</taxon>
    </lineage>
</organism>
<dbReference type="EMBL" id="UINC01076723">
    <property type="protein sequence ID" value="SVC16161.1"/>
    <property type="molecule type" value="Genomic_DNA"/>
</dbReference>
<comment type="subcellular location">
    <subcellularLocation>
        <location evidence="1">Membrane</location>
        <topology evidence="1">Multi-pass membrane protein</topology>
    </subcellularLocation>
</comment>
<evidence type="ECO:0000313" key="9">
    <source>
        <dbReference type="EMBL" id="SVC16161.1"/>
    </source>
</evidence>
<sequence>VPPAFITLLIALAVYHSSYMAESVRAGILSVSKGQTEAALSIGLNRGLALRLVIIPQAMRAIVPTMISHWMNVVKNSSLAVAIGYSEITALFMQTSLNQSGYAIEIVALTMLFYASVSLTISAVLNVYNKRVQLVER</sequence>
<dbReference type="Pfam" id="PF00528">
    <property type="entry name" value="BPD_transp_1"/>
    <property type="match status" value="1"/>
</dbReference>
<dbReference type="AlphaFoldDB" id="A0A382K0G1"/>
<feature type="domain" description="ABC transmembrane type-1" evidence="8">
    <location>
        <begin position="1"/>
        <end position="125"/>
    </location>
</feature>
<evidence type="ECO:0000256" key="6">
    <source>
        <dbReference type="ARBA" id="ARBA00023136"/>
    </source>
</evidence>
<protein>
    <recommendedName>
        <fullName evidence="8">ABC transmembrane type-1 domain-containing protein</fullName>
    </recommendedName>
</protein>
<evidence type="ECO:0000256" key="1">
    <source>
        <dbReference type="ARBA" id="ARBA00004141"/>
    </source>
</evidence>
<comment type="similarity">
    <text evidence="2">Belongs to the binding-protein-dependent transport system permease family. HisMQ subfamily.</text>
</comment>
<dbReference type="SUPFAM" id="SSF161098">
    <property type="entry name" value="MetI-like"/>
    <property type="match status" value="1"/>
</dbReference>